<name>A0ABW9HYY0_9ACTN</name>
<proteinExistence type="predicted"/>
<dbReference type="InterPro" id="IPR029068">
    <property type="entry name" value="Glyas_Bleomycin-R_OHBP_Dase"/>
</dbReference>
<evidence type="ECO:0000259" key="1">
    <source>
        <dbReference type="PROSITE" id="PS51819"/>
    </source>
</evidence>
<protein>
    <submittedName>
        <fullName evidence="2">VOC family protein</fullName>
    </submittedName>
</protein>
<dbReference type="InterPro" id="IPR052164">
    <property type="entry name" value="Anthracycline_SecMetBiosynth"/>
</dbReference>
<keyword evidence="3" id="KW-1185">Reference proteome</keyword>
<feature type="domain" description="VOC" evidence="1">
    <location>
        <begin position="10"/>
        <end position="119"/>
    </location>
</feature>
<dbReference type="InterPro" id="IPR037523">
    <property type="entry name" value="VOC_core"/>
</dbReference>
<dbReference type="SUPFAM" id="SSF54593">
    <property type="entry name" value="Glyoxalase/Bleomycin resistance protein/Dihydroxybiphenyl dioxygenase"/>
    <property type="match status" value="1"/>
</dbReference>
<sequence length="189" mass="20005">MDGRLGDLGEFCWMDIKTRDPRGTAARLSAEFGWEVEGRRVGVRGRAVGGVSDLADPVYPAGTPEHVAYYIAVERVEELVGAAVAGGGRVVVEPFALGGRGRIATLVDPVGAAFSLWEGAEGWGPVEAGVGVPVGMVLGCGRPEEARLFYRDVLGVPLRCAEFRREDVAVPRWEAVVRGVGGDVRFPGG</sequence>
<dbReference type="RefSeq" id="WP_109362636.1">
    <property type="nucleotide sequence ID" value="NZ_JBJVNI010000019.1"/>
</dbReference>
<dbReference type="PROSITE" id="PS51819">
    <property type="entry name" value="VOC"/>
    <property type="match status" value="1"/>
</dbReference>
<dbReference type="Proteomes" id="UP001631957">
    <property type="component" value="Unassembled WGS sequence"/>
</dbReference>
<dbReference type="PANTHER" id="PTHR33993:SF14">
    <property type="entry name" value="GB|AAF24581.1"/>
    <property type="match status" value="1"/>
</dbReference>
<evidence type="ECO:0000313" key="3">
    <source>
        <dbReference type="Proteomes" id="UP001631957"/>
    </source>
</evidence>
<gene>
    <name evidence="2" type="ORF">ACKI18_32015</name>
</gene>
<accession>A0ABW9HYY0</accession>
<evidence type="ECO:0000313" key="2">
    <source>
        <dbReference type="EMBL" id="MFM9613303.1"/>
    </source>
</evidence>
<reference evidence="2 3" key="1">
    <citation type="submission" date="2024-12" db="EMBL/GenBank/DDBJ databases">
        <title>Forecasting of Potato common scab and diversities of Pathogenic streptomyces spp. in china.</title>
        <authorList>
            <person name="Handique U."/>
            <person name="Wu J."/>
        </authorList>
    </citation>
    <scope>NUCLEOTIDE SEQUENCE [LARGE SCALE GENOMIC DNA]</scope>
    <source>
        <strain evidence="2 3">ZRIMU1530</strain>
    </source>
</reference>
<dbReference type="EMBL" id="JBJVNI010000019">
    <property type="protein sequence ID" value="MFM9613303.1"/>
    <property type="molecule type" value="Genomic_DNA"/>
</dbReference>
<dbReference type="PANTHER" id="PTHR33993">
    <property type="entry name" value="GLYOXALASE-RELATED"/>
    <property type="match status" value="1"/>
</dbReference>
<organism evidence="2 3">
    <name type="scientific">Streptomyces niveiscabiei</name>
    <dbReference type="NCBI Taxonomy" id="164115"/>
    <lineage>
        <taxon>Bacteria</taxon>
        <taxon>Bacillati</taxon>
        <taxon>Actinomycetota</taxon>
        <taxon>Actinomycetes</taxon>
        <taxon>Kitasatosporales</taxon>
        <taxon>Streptomycetaceae</taxon>
        <taxon>Streptomyces</taxon>
    </lineage>
</organism>
<dbReference type="Gene3D" id="3.10.180.10">
    <property type="entry name" value="2,3-Dihydroxybiphenyl 1,2-Dioxygenase, domain 1"/>
    <property type="match status" value="1"/>
</dbReference>
<comment type="caution">
    <text evidence="2">The sequence shown here is derived from an EMBL/GenBank/DDBJ whole genome shotgun (WGS) entry which is preliminary data.</text>
</comment>